<dbReference type="AlphaFoldDB" id="A0A239Q1Q1"/>
<name>A0A239Q1Q1_9RHOB</name>
<evidence type="ECO:0000313" key="2">
    <source>
        <dbReference type="Proteomes" id="UP000198307"/>
    </source>
</evidence>
<accession>A0A239Q1Q1</accession>
<dbReference type="OrthoDB" id="7847029at2"/>
<proteinExistence type="predicted"/>
<dbReference type="Proteomes" id="UP000198307">
    <property type="component" value="Unassembled WGS sequence"/>
</dbReference>
<reference evidence="1 2" key="1">
    <citation type="submission" date="2017-07" db="EMBL/GenBank/DDBJ databases">
        <authorList>
            <person name="Sun Z.S."/>
            <person name="Albrecht U."/>
            <person name="Echele G."/>
            <person name="Lee C.C."/>
        </authorList>
    </citation>
    <scope>NUCLEOTIDE SEQUENCE [LARGE SCALE GENOMIC DNA]</scope>
    <source>
        <strain evidence="1 2">DSM 14827</strain>
    </source>
</reference>
<organism evidence="1 2">
    <name type="scientific">Paracoccus seriniphilus</name>
    <dbReference type="NCBI Taxonomy" id="184748"/>
    <lineage>
        <taxon>Bacteria</taxon>
        <taxon>Pseudomonadati</taxon>
        <taxon>Pseudomonadota</taxon>
        <taxon>Alphaproteobacteria</taxon>
        <taxon>Rhodobacterales</taxon>
        <taxon>Paracoccaceae</taxon>
        <taxon>Paracoccus</taxon>
    </lineage>
</organism>
<protein>
    <submittedName>
        <fullName evidence="1">Uncharacterized protein</fullName>
    </submittedName>
</protein>
<evidence type="ECO:0000313" key="1">
    <source>
        <dbReference type="EMBL" id="SNT75887.1"/>
    </source>
</evidence>
<dbReference type="EMBL" id="FZQB01000013">
    <property type="protein sequence ID" value="SNT75887.1"/>
    <property type="molecule type" value="Genomic_DNA"/>
</dbReference>
<gene>
    <name evidence="1" type="ORF">SAMN05444959_11385</name>
</gene>
<dbReference type="RefSeq" id="WP_089345289.1">
    <property type="nucleotide sequence ID" value="NZ_CP067132.1"/>
</dbReference>
<sequence>MKYFDHMTDTTLCAHILQGLDILHDQIQRNDADMPATDLILVLQSLSALRRNGPLSETAADEIGRIESLLDQAISQETLGFRNVFDGIEDPELGAVGRVRAVPVLSEKGAALDRLLKGFRQFLAMRNLLAARVDSRLMVNRKIAA</sequence>
<keyword evidence="2" id="KW-1185">Reference proteome</keyword>